<evidence type="ECO:0000313" key="6">
    <source>
        <dbReference type="Proteomes" id="UP001501183"/>
    </source>
</evidence>
<reference evidence="6" key="1">
    <citation type="journal article" date="2019" name="Int. J. Syst. Evol. Microbiol.">
        <title>The Global Catalogue of Microorganisms (GCM) 10K type strain sequencing project: providing services to taxonomists for standard genome sequencing and annotation.</title>
        <authorList>
            <consortium name="The Broad Institute Genomics Platform"/>
            <consortium name="The Broad Institute Genome Sequencing Center for Infectious Disease"/>
            <person name="Wu L."/>
            <person name="Ma J."/>
        </authorList>
    </citation>
    <scope>NUCLEOTIDE SEQUENCE [LARGE SCALE GENOMIC DNA]</scope>
    <source>
        <strain evidence="6">JCM 32206</strain>
    </source>
</reference>
<evidence type="ECO:0008006" key="7">
    <source>
        <dbReference type="Google" id="ProtNLM"/>
    </source>
</evidence>
<dbReference type="EMBL" id="BAABFB010000008">
    <property type="protein sequence ID" value="GAA4471493.1"/>
    <property type="molecule type" value="Genomic_DNA"/>
</dbReference>
<dbReference type="RefSeq" id="WP_345341231.1">
    <property type="nucleotide sequence ID" value="NZ_BAABFB010000008.1"/>
</dbReference>
<proteinExistence type="inferred from homology"/>
<accession>A0ABP8NU66</accession>
<dbReference type="PANTHER" id="PTHR20842">
    <property type="entry name" value="PROTEASE S51 ALPHA-ASPARTYL DIPEPTIDASE"/>
    <property type="match status" value="1"/>
</dbReference>
<dbReference type="SUPFAM" id="SSF52317">
    <property type="entry name" value="Class I glutamine amidotransferase-like"/>
    <property type="match status" value="1"/>
</dbReference>
<dbReference type="Gene3D" id="3.40.50.880">
    <property type="match status" value="1"/>
</dbReference>
<comment type="caution">
    <text evidence="5">The sequence shown here is derived from an EMBL/GenBank/DDBJ whole genome shotgun (WGS) entry which is preliminary data.</text>
</comment>
<sequence length="213" mass="23012">MRLFLASYRFGAHPDRLLRLVGRPGRAAVVANAADAWGPARASAVVSDLVPLRRMGFDAREVDLRDFVGAPDRLRAELSGHDLVWVRGGNTFVLRAQLARSGADTVLTDLLREDALVYAGYSAGACVMAPSLRGLELVDDPGEVEPTCGVPVIWDGLGLIDDAIVPHYRSPGYEPAESALIEEIVHRYRRDGITHRALTDDEVIVVGEGSSDA</sequence>
<keyword evidence="4" id="KW-0720">Serine protease</keyword>
<dbReference type="Proteomes" id="UP001501183">
    <property type="component" value="Unassembled WGS sequence"/>
</dbReference>
<evidence type="ECO:0000256" key="4">
    <source>
        <dbReference type="ARBA" id="ARBA00022825"/>
    </source>
</evidence>
<gene>
    <name evidence="5" type="ORF">GCM10023094_02300</name>
</gene>
<evidence type="ECO:0000256" key="1">
    <source>
        <dbReference type="ARBA" id="ARBA00006534"/>
    </source>
</evidence>
<dbReference type="InterPro" id="IPR005320">
    <property type="entry name" value="Peptidase_S51"/>
</dbReference>
<dbReference type="InterPro" id="IPR029062">
    <property type="entry name" value="Class_I_gatase-like"/>
</dbReference>
<evidence type="ECO:0000256" key="2">
    <source>
        <dbReference type="ARBA" id="ARBA00022670"/>
    </source>
</evidence>
<dbReference type="PANTHER" id="PTHR20842:SF0">
    <property type="entry name" value="ALPHA-ASPARTYL DIPEPTIDASE"/>
    <property type="match status" value="1"/>
</dbReference>
<evidence type="ECO:0000313" key="5">
    <source>
        <dbReference type="EMBL" id="GAA4471493.1"/>
    </source>
</evidence>
<keyword evidence="3" id="KW-0378">Hydrolase</keyword>
<keyword evidence="2" id="KW-0645">Protease</keyword>
<dbReference type="Pfam" id="PF03575">
    <property type="entry name" value="Peptidase_S51"/>
    <property type="match status" value="1"/>
</dbReference>
<organism evidence="5 6">
    <name type="scientific">Rhodococcus olei</name>
    <dbReference type="NCBI Taxonomy" id="2161675"/>
    <lineage>
        <taxon>Bacteria</taxon>
        <taxon>Bacillati</taxon>
        <taxon>Actinomycetota</taxon>
        <taxon>Actinomycetes</taxon>
        <taxon>Mycobacteriales</taxon>
        <taxon>Nocardiaceae</taxon>
        <taxon>Rhodococcus</taxon>
    </lineage>
</organism>
<name>A0ABP8NU66_9NOCA</name>
<protein>
    <recommendedName>
        <fullName evidence="7">Dipeptidase E</fullName>
    </recommendedName>
</protein>
<comment type="similarity">
    <text evidence="1">Belongs to the peptidase S51 family.</text>
</comment>
<keyword evidence="6" id="KW-1185">Reference proteome</keyword>
<evidence type="ECO:0000256" key="3">
    <source>
        <dbReference type="ARBA" id="ARBA00022801"/>
    </source>
</evidence>